<evidence type="ECO:0000256" key="3">
    <source>
        <dbReference type="ARBA" id="ARBA00022692"/>
    </source>
</evidence>
<keyword evidence="8" id="KW-1185">Reference proteome</keyword>
<name>A0A3Q9JML9_9GAMM</name>
<sequence>MVRIFLALSGLFGCSSVILGSYASHGLKSILSAEQILTFKLGVQYQMYHAIALLAVAILCHLFTSRLIKTAGWLFVIGILFFCGTLYSITYFGLPNYKTAPIGGFAFIFGWLLLLIAAWKLPIKQPRME</sequence>
<keyword evidence="4 6" id="KW-1133">Transmembrane helix</keyword>
<evidence type="ECO:0000256" key="1">
    <source>
        <dbReference type="ARBA" id="ARBA00004141"/>
    </source>
</evidence>
<dbReference type="PANTHER" id="PTHR43461">
    <property type="entry name" value="TRANSMEMBRANE PROTEIN 256"/>
    <property type="match status" value="1"/>
</dbReference>
<dbReference type="PANTHER" id="PTHR43461:SF1">
    <property type="entry name" value="TRANSMEMBRANE PROTEIN 256"/>
    <property type="match status" value="1"/>
</dbReference>
<reference evidence="8" key="1">
    <citation type="submission" date="2018-06" db="EMBL/GenBank/DDBJ databases">
        <title>Complete genome of Pseudomonas insecticola strain QZS01.</title>
        <authorList>
            <person name="Wang J."/>
            <person name="Su Q."/>
        </authorList>
    </citation>
    <scope>NUCLEOTIDE SEQUENCE [LARGE SCALE GENOMIC DNA]</scope>
    <source>
        <strain evidence="8">QZS01</strain>
    </source>
</reference>
<dbReference type="RefSeq" id="WP_127163546.1">
    <property type="nucleotide sequence ID" value="NZ_CP029822.1"/>
</dbReference>
<evidence type="ECO:0000256" key="6">
    <source>
        <dbReference type="SAM" id="Phobius"/>
    </source>
</evidence>
<evidence type="ECO:0000256" key="4">
    <source>
        <dbReference type="ARBA" id="ARBA00022989"/>
    </source>
</evidence>
<evidence type="ECO:0000313" key="8">
    <source>
        <dbReference type="Proteomes" id="UP000273143"/>
    </source>
</evidence>
<dbReference type="KEGG" id="emo:DM558_08880"/>
<dbReference type="AlphaFoldDB" id="A0A3Q9JML9"/>
<dbReference type="Pfam" id="PF04241">
    <property type="entry name" value="DUF423"/>
    <property type="match status" value="1"/>
</dbReference>
<evidence type="ECO:0000313" key="7">
    <source>
        <dbReference type="EMBL" id="AZS50888.1"/>
    </source>
</evidence>
<evidence type="ECO:0000256" key="5">
    <source>
        <dbReference type="ARBA" id="ARBA00023136"/>
    </source>
</evidence>
<dbReference type="InterPro" id="IPR006696">
    <property type="entry name" value="DUF423"/>
</dbReference>
<comment type="similarity">
    <text evidence="2">Belongs to the UPF0382 family.</text>
</comment>
<organism evidence="7 8">
    <name type="scientific">Entomomonas moraniae</name>
    <dbReference type="NCBI Taxonomy" id="2213226"/>
    <lineage>
        <taxon>Bacteria</taxon>
        <taxon>Pseudomonadati</taxon>
        <taxon>Pseudomonadota</taxon>
        <taxon>Gammaproteobacteria</taxon>
        <taxon>Pseudomonadales</taxon>
        <taxon>Pseudomonadaceae</taxon>
        <taxon>Entomomonas</taxon>
    </lineage>
</organism>
<evidence type="ECO:0000256" key="2">
    <source>
        <dbReference type="ARBA" id="ARBA00009694"/>
    </source>
</evidence>
<proteinExistence type="inferred from homology"/>
<comment type="subcellular location">
    <subcellularLocation>
        <location evidence="1">Membrane</location>
        <topology evidence="1">Multi-pass membrane protein</topology>
    </subcellularLocation>
</comment>
<keyword evidence="5 6" id="KW-0472">Membrane</keyword>
<feature type="transmembrane region" description="Helical" evidence="6">
    <location>
        <begin position="100"/>
        <end position="119"/>
    </location>
</feature>
<feature type="transmembrane region" description="Helical" evidence="6">
    <location>
        <begin position="47"/>
        <end position="64"/>
    </location>
</feature>
<accession>A0A3Q9JML9</accession>
<feature type="transmembrane region" description="Helical" evidence="6">
    <location>
        <begin position="71"/>
        <end position="94"/>
    </location>
</feature>
<keyword evidence="3 6" id="KW-0812">Transmembrane</keyword>
<gene>
    <name evidence="7" type="ORF">DM558_08880</name>
</gene>
<dbReference type="Proteomes" id="UP000273143">
    <property type="component" value="Chromosome"/>
</dbReference>
<dbReference type="EMBL" id="CP029822">
    <property type="protein sequence ID" value="AZS50888.1"/>
    <property type="molecule type" value="Genomic_DNA"/>
</dbReference>
<protein>
    <submittedName>
        <fullName evidence="7">DUF423 domain-containing protein</fullName>
    </submittedName>
</protein>
<dbReference type="GO" id="GO:0005886">
    <property type="term" value="C:plasma membrane"/>
    <property type="evidence" value="ECO:0007669"/>
    <property type="project" value="TreeGrafter"/>
</dbReference>